<dbReference type="SMART" id="SM00530">
    <property type="entry name" value="HTH_XRE"/>
    <property type="match status" value="1"/>
</dbReference>
<evidence type="ECO:0000259" key="3">
    <source>
        <dbReference type="PROSITE" id="PS50943"/>
    </source>
</evidence>
<dbReference type="InterPro" id="IPR010982">
    <property type="entry name" value="Lambda_DNA-bd_dom_sf"/>
</dbReference>
<sequence>MANKNLIERLLILKGNMSTRAFARLVDIGESSIRGYLNGSNTPPVEKLLKIAKPFKTTVEWLYSGKMPNIKDIDNKCLSDLYRADPEVIDIESDKNKIFPVVRTYDDLKSQLHFYCIHCGKWHQHGRGGPDEPLQLGREGYGGGHRISHCLAENSPFKVRGVILEVVGEFTDEIKNQKPKETPCFCHKCKKYYSTALNACSCGFINKKRRNKYPYMLDIYMKCAYELAGNEKQEIDPKKNQHDQNTSRPPEINNAEPSTENQWSISEMLVMTTEVLESKTSYRSALAANIRAFHEAVKNEEGMEKLNEKLDKLLKENRAMAERMARMEKRLNGFEEPSPQKREQNAG</sequence>
<dbReference type="PROSITE" id="PS50943">
    <property type="entry name" value="HTH_CROC1"/>
    <property type="match status" value="1"/>
</dbReference>
<evidence type="ECO:0000256" key="2">
    <source>
        <dbReference type="SAM" id="MobiDB-lite"/>
    </source>
</evidence>
<evidence type="ECO:0000313" key="4">
    <source>
        <dbReference type="EMBL" id="SDP29219.1"/>
    </source>
</evidence>
<accession>A0A1H0RJ35</accession>
<dbReference type="SUPFAM" id="SSF47413">
    <property type="entry name" value="lambda repressor-like DNA-binding domains"/>
    <property type="match status" value="1"/>
</dbReference>
<keyword evidence="5" id="KW-1185">Reference proteome</keyword>
<gene>
    <name evidence="4" type="ORF">SAMN05660330_02309</name>
</gene>
<dbReference type="EMBL" id="FNJI01000015">
    <property type="protein sequence ID" value="SDP29219.1"/>
    <property type="molecule type" value="Genomic_DNA"/>
</dbReference>
<reference evidence="4 5" key="1">
    <citation type="submission" date="2016-10" db="EMBL/GenBank/DDBJ databases">
        <authorList>
            <person name="de Groot N.N."/>
        </authorList>
    </citation>
    <scope>NUCLEOTIDE SEQUENCE [LARGE SCALE GENOMIC DNA]</scope>
    <source>
        <strain evidence="4 5">DSM 12130</strain>
    </source>
</reference>
<dbReference type="CDD" id="cd00093">
    <property type="entry name" value="HTH_XRE"/>
    <property type="match status" value="1"/>
</dbReference>
<evidence type="ECO:0000313" key="5">
    <source>
        <dbReference type="Proteomes" id="UP000199073"/>
    </source>
</evidence>
<feature type="domain" description="HTH cro/C1-type" evidence="3">
    <location>
        <begin position="7"/>
        <end position="62"/>
    </location>
</feature>
<dbReference type="OrthoDB" id="5460127at2"/>
<organism evidence="4 5">
    <name type="scientific">Desulforhopalus singaporensis</name>
    <dbReference type="NCBI Taxonomy" id="91360"/>
    <lineage>
        <taxon>Bacteria</taxon>
        <taxon>Pseudomonadati</taxon>
        <taxon>Thermodesulfobacteriota</taxon>
        <taxon>Desulfobulbia</taxon>
        <taxon>Desulfobulbales</taxon>
        <taxon>Desulfocapsaceae</taxon>
        <taxon>Desulforhopalus</taxon>
    </lineage>
</organism>
<proteinExistence type="predicted"/>
<dbReference type="Gene3D" id="1.10.260.40">
    <property type="entry name" value="lambda repressor-like DNA-binding domains"/>
    <property type="match status" value="1"/>
</dbReference>
<dbReference type="Pfam" id="PF01381">
    <property type="entry name" value="HTH_3"/>
    <property type="match status" value="1"/>
</dbReference>
<evidence type="ECO:0000256" key="1">
    <source>
        <dbReference type="SAM" id="Coils"/>
    </source>
</evidence>
<dbReference type="Proteomes" id="UP000199073">
    <property type="component" value="Unassembled WGS sequence"/>
</dbReference>
<name>A0A1H0RJ35_9BACT</name>
<dbReference type="STRING" id="91360.SAMN05660330_02309"/>
<dbReference type="AlphaFoldDB" id="A0A1H0RJ35"/>
<feature type="coiled-coil region" evidence="1">
    <location>
        <begin position="296"/>
        <end position="330"/>
    </location>
</feature>
<feature type="region of interest" description="Disordered" evidence="2">
    <location>
        <begin position="234"/>
        <end position="260"/>
    </location>
</feature>
<dbReference type="RefSeq" id="WP_092222949.1">
    <property type="nucleotide sequence ID" value="NZ_FNJI01000015.1"/>
</dbReference>
<keyword evidence="1" id="KW-0175">Coiled coil</keyword>
<dbReference type="InterPro" id="IPR001387">
    <property type="entry name" value="Cro/C1-type_HTH"/>
</dbReference>
<dbReference type="GO" id="GO:0003677">
    <property type="term" value="F:DNA binding"/>
    <property type="evidence" value="ECO:0007669"/>
    <property type="project" value="InterPro"/>
</dbReference>
<protein>
    <submittedName>
        <fullName evidence="4">Helix-turn-helix domain-containing protein</fullName>
    </submittedName>
</protein>